<name>A0A1I2GQZ0_9ACTN</name>
<gene>
    <name evidence="2" type="ORF">SAMN05421541_10762</name>
</gene>
<evidence type="ECO:0000256" key="1">
    <source>
        <dbReference type="SAM" id="Phobius"/>
    </source>
</evidence>
<feature type="transmembrane region" description="Helical" evidence="1">
    <location>
        <begin position="314"/>
        <end position="334"/>
    </location>
</feature>
<keyword evidence="1" id="KW-0812">Transmembrane</keyword>
<feature type="transmembrane region" description="Helical" evidence="1">
    <location>
        <begin position="169"/>
        <end position="188"/>
    </location>
</feature>
<protein>
    <submittedName>
        <fullName evidence="2">Uncharacterized protein</fullName>
    </submittedName>
</protein>
<accession>A0A1I2GQZ0</accession>
<evidence type="ECO:0000313" key="3">
    <source>
        <dbReference type="Proteomes" id="UP000199645"/>
    </source>
</evidence>
<keyword evidence="1" id="KW-1133">Transmembrane helix</keyword>
<dbReference type="Proteomes" id="UP000199645">
    <property type="component" value="Unassembled WGS sequence"/>
</dbReference>
<organism evidence="2 3">
    <name type="scientific">Actinoplanes philippinensis</name>
    <dbReference type="NCBI Taxonomy" id="35752"/>
    <lineage>
        <taxon>Bacteria</taxon>
        <taxon>Bacillati</taxon>
        <taxon>Actinomycetota</taxon>
        <taxon>Actinomycetes</taxon>
        <taxon>Micromonosporales</taxon>
        <taxon>Micromonosporaceae</taxon>
        <taxon>Actinoplanes</taxon>
    </lineage>
</organism>
<feature type="transmembrane region" description="Helical" evidence="1">
    <location>
        <begin position="195"/>
        <end position="214"/>
    </location>
</feature>
<dbReference type="STRING" id="35752.SAMN05421541_10762"/>
<feature type="transmembrane region" description="Helical" evidence="1">
    <location>
        <begin position="265"/>
        <end position="285"/>
    </location>
</feature>
<reference evidence="2 3" key="1">
    <citation type="submission" date="2016-10" db="EMBL/GenBank/DDBJ databases">
        <authorList>
            <person name="de Groot N.N."/>
        </authorList>
    </citation>
    <scope>NUCLEOTIDE SEQUENCE [LARGE SCALE GENOMIC DNA]</scope>
    <source>
        <strain evidence="2 3">DSM 43019</strain>
    </source>
</reference>
<feature type="transmembrane region" description="Helical" evidence="1">
    <location>
        <begin position="26"/>
        <end position="47"/>
    </location>
</feature>
<proteinExistence type="predicted"/>
<dbReference type="EMBL" id="FONV01000007">
    <property type="protein sequence ID" value="SFF19460.1"/>
    <property type="molecule type" value="Genomic_DNA"/>
</dbReference>
<dbReference type="AlphaFoldDB" id="A0A1I2GQZ0"/>
<keyword evidence="3" id="KW-1185">Reference proteome</keyword>
<sequence>MPGVDHRSPPAVTPARPRPLWSRKGILTAWFLAAGVLVAGTVLKPWFSTRIDVQATLPGGTPIGESAGSQVGVLDLRPWGPLFLAAAALLAVVAPAAHITGRPRWRRGLALAGLAAGAVTAACLIMASSRFDEAAAEGIGRWADLTRRLMPDGPKRWEFVDLALDRTGWTAAVLATLVLALVAAGALWPGRGARVAAVAGVLVAAGSLAPPWVIGHGVTAAEVREWQGHWPLLAPATGWPAMAALVLLIALVTVALRRSSTGGRLAIMLVSVLLAVGVSIGATLADLDPEVWVPAADRAATINIDRQVSPAPTVFALLAGPLLGTAAVLAWHSARRRGRSATMPSHGDQ</sequence>
<feature type="transmembrane region" description="Helical" evidence="1">
    <location>
        <begin position="234"/>
        <end position="256"/>
    </location>
</feature>
<keyword evidence="1" id="KW-0472">Membrane</keyword>
<evidence type="ECO:0000313" key="2">
    <source>
        <dbReference type="EMBL" id="SFF19460.1"/>
    </source>
</evidence>
<feature type="transmembrane region" description="Helical" evidence="1">
    <location>
        <begin position="79"/>
        <end position="97"/>
    </location>
</feature>
<feature type="transmembrane region" description="Helical" evidence="1">
    <location>
        <begin position="109"/>
        <end position="127"/>
    </location>
</feature>